<evidence type="ECO:0000256" key="7">
    <source>
        <dbReference type="ARBA" id="ARBA00022576"/>
    </source>
</evidence>
<reference evidence="19" key="1">
    <citation type="submission" date="2020-12" db="EMBL/GenBank/DDBJ databases">
        <title>Hymenobacter sp.</title>
        <authorList>
            <person name="Kim M.K."/>
        </authorList>
    </citation>
    <scope>NUCLEOTIDE SEQUENCE [LARGE SCALE GENOMIC DNA]</scope>
    <source>
        <strain evidence="19">BT325</strain>
    </source>
</reference>
<dbReference type="InterPro" id="IPR050571">
    <property type="entry name" value="Class-IV_PLP-Dep_Aminotrnsfr"/>
</dbReference>
<dbReference type="PANTHER" id="PTHR42743:SF11">
    <property type="entry name" value="AMINODEOXYCHORISMATE LYASE"/>
    <property type="match status" value="1"/>
</dbReference>
<dbReference type="NCBIfam" id="NF005726">
    <property type="entry name" value="PRK07544.1"/>
    <property type="match status" value="1"/>
</dbReference>
<comment type="function">
    <text evidence="2 17">Acts on leucine, isoleucine and valine.</text>
</comment>
<evidence type="ECO:0000256" key="9">
    <source>
        <dbReference type="ARBA" id="ARBA00022679"/>
    </source>
</evidence>
<dbReference type="SUPFAM" id="SSF56752">
    <property type="entry name" value="D-aminoacid aminotransferase-like PLP-dependent enzymes"/>
    <property type="match status" value="1"/>
</dbReference>
<dbReference type="InterPro" id="IPR043131">
    <property type="entry name" value="BCAT-like_N"/>
</dbReference>
<comment type="caution">
    <text evidence="18">The sequence shown here is derived from an EMBL/GenBank/DDBJ whole genome shotgun (WGS) entry which is preliminary data.</text>
</comment>
<evidence type="ECO:0000256" key="17">
    <source>
        <dbReference type="RuleBase" id="RU364094"/>
    </source>
</evidence>
<name>A0ABS0XXI5_9HYPH</name>
<evidence type="ECO:0000256" key="16">
    <source>
        <dbReference type="RuleBase" id="RU004516"/>
    </source>
</evidence>
<gene>
    <name evidence="17" type="primary">ilvE</name>
    <name evidence="18" type="ORF">JAO75_04975</name>
</gene>
<keyword evidence="9 17" id="KW-0808">Transferase</keyword>
<accession>A0ABS0XXI5</accession>
<comment type="pathway">
    <text evidence="5 17">Amino-acid biosynthesis; L-leucine biosynthesis; L-leucine from 3-methyl-2-oxobutanoate: step 4/4.</text>
</comment>
<evidence type="ECO:0000256" key="11">
    <source>
        <dbReference type="ARBA" id="ARBA00023304"/>
    </source>
</evidence>
<keyword evidence="7 17" id="KW-0032">Aminotransferase</keyword>
<protein>
    <recommendedName>
        <fullName evidence="17">Branched-chain-amino-acid aminotransferase</fullName>
        <shortName evidence="17">BCAT</shortName>
        <ecNumber evidence="17">2.6.1.42</ecNumber>
    </recommendedName>
</protein>
<dbReference type="Proteomes" id="UP000620670">
    <property type="component" value="Unassembled WGS sequence"/>
</dbReference>
<comment type="pathway">
    <text evidence="4 17">Amino-acid biosynthesis; L-valine biosynthesis; L-valine from pyruvate: step 4/4.</text>
</comment>
<comment type="similarity">
    <text evidence="6 15">Belongs to the class-IV pyridoxal-phosphate-dependent aminotransferase family.</text>
</comment>
<comment type="pathway">
    <text evidence="3 17">Amino-acid biosynthesis; L-isoleucine biosynthesis; L-isoleucine from 2-oxobutanoate: step 4/4.</text>
</comment>
<evidence type="ECO:0000256" key="12">
    <source>
        <dbReference type="ARBA" id="ARBA00048212"/>
    </source>
</evidence>
<dbReference type="Pfam" id="PF01063">
    <property type="entry name" value="Aminotran_4"/>
    <property type="match status" value="1"/>
</dbReference>
<dbReference type="InterPro" id="IPR036038">
    <property type="entry name" value="Aminotransferase-like"/>
</dbReference>
<dbReference type="EMBL" id="JAELXT010000003">
    <property type="protein sequence ID" value="MBJ6124757.1"/>
    <property type="molecule type" value="Genomic_DNA"/>
</dbReference>
<evidence type="ECO:0000313" key="18">
    <source>
        <dbReference type="EMBL" id="MBJ6124757.1"/>
    </source>
</evidence>
<evidence type="ECO:0000256" key="3">
    <source>
        <dbReference type="ARBA" id="ARBA00004824"/>
    </source>
</evidence>
<keyword evidence="10 16" id="KW-0663">Pyridoxal phosphate</keyword>
<comment type="catalytic activity">
    <reaction evidence="12 17">
        <text>L-valine + 2-oxoglutarate = 3-methyl-2-oxobutanoate + L-glutamate</text>
        <dbReference type="Rhea" id="RHEA:24813"/>
        <dbReference type="ChEBI" id="CHEBI:11851"/>
        <dbReference type="ChEBI" id="CHEBI:16810"/>
        <dbReference type="ChEBI" id="CHEBI:29985"/>
        <dbReference type="ChEBI" id="CHEBI:57762"/>
        <dbReference type="EC" id="2.6.1.42"/>
    </reaction>
</comment>
<evidence type="ECO:0000256" key="1">
    <source>
        <dbReference type="ARBA" id="ARBA00001933"/>
    </source>
</evidence>
<evidence type="ECO:0000256" key="14">
    <source>
        <dbReference type="ARBA" id="ARBA00049229"/>
    </source>
</evidence>
<evidence type="ECO:0000256" key="15">
    <source>
        <dbReference type="RuleBase" id="RU004106"/>
    </source>
</evidence>
<evidence type="ECO:0000256" key="5">
    <source>
        <dbReference type="ARBA" id="ARBA00005072"/>
    </source>
</evidence>
<dbReference type="PANTHER" id="PTHR42743">
    <property type="entry name" value="AMINO-ACID AMINOTRANSFERASE"/>
    <property type="match status" value="1"/>
</dbReference>
<evidence type="ECO:0000256" key="10">
    <source>
        <dbReference type="ARBA" id="ARBA00022898"/>
    </source>
</evidence>
<evidence type="ECO:0000313" key="19">
    <source>
        <dbReference type="Proteomes" id="UP000620670"/>
    </source>
</evidence>
<dbReference type="InterPro" id="IPR018300">
    <property type="entry name" value="Aminotrans_IV_CS"/>
</dbReference>
<dbReference type="GO" id="GO:0004084">
    <property type="term" value="F:branched-chain-amino-acid transaminase activity"/>
    <property type="evidence" value="ECO:0007669"/>
    <property type="project" value="UniProtKB-EC"/>
</dbReference>
<keyword evidence="8 17" id="KW-0028">Amino-acid biosynthesis</keyword>
<dbReference type="Gene3D" id="3.30.470.10">
    <property type="match status" value="1"/>
</dbReference>
<dbReference type="PROSITE" id="PS00770">
    <property type="entry name" value="AA_TRANSFER_CLASS_4"/>
    <property type="match status" value="1"/>
</dbReference>
<sequence>MSASPFDQRDGWIWYDGQLVPWKDAQLHVLSHGLHYGSSVFEGERAYGGEIFKSTEHSERLKKSAEILDFEIPYTVAEIDAAKRLVLEKSGMKDAYLRPVAWRGSEMMGVAAQANKIHLAIAAWEWPSYFDPAQKMKGIRIDMAEYRRPDPATAPSAAKAAGLYMICTISKHRAERKGYADALMLDWQGRVAECTGANVFFIRDGIVHTPIADCFLDGITRRTVIDLAKRRGFEVAERRIMPDELPSFNECFITGTAAEVTPVSEIGPHTYQPGNMTKVLMDDYTAEVQPKSKAA</sequence>
<dbReference type="NCBIfam" id="NF005146">
    <property type="entry name" value="PRK06606.1"/>
    <property type="match status" value="1"/>
</dbReference>
<proteinExistence type="inferred from homology"/>
<organism evidence="18 19">
    <name type="scientific">Microvirga splendida</name>
    <dbReference type="NCBI Taxonomy" id="2795727"/>
    <lineage>
        <taxon>Bacteria</taxon>
        <taxon>Pseudomonadati</taxon>
        <taxon>Pseudomonadota</taxon>
        <taxon>Alphaproteobacteria</taxon>
        <taxon>Hyphomicrobiales</taxon>
        <taxon>Methylobacteriaceae</taxon>
        <taxon>Microvirga</taxon>
    </lineage>
</organism>
<dbReference type="RefSeq" id="WP_199047184.1">
    <property type="nucleotide sequence ID" value="NZ_JAELXT010000003.1"/>
</dbReference>
<evidence type="ECO:0000256" key="13">
    <source>
        <dbReference type="ARBA" id="ARBA00048798"/>
    </source>
</evidence>
<comment type="catalytic activity">
    <reaction evidence="13 17">
        <text>L-isoleucine + 2-oxoglutarate = (S)-3-methyl-2-oxopentanoate + L-glutamate</text>
        <dbReference type="Rhea" id="RHEA:24801"/>
        <dbReference type="ChEBI" id="CHEBI:16810"/>
        <dbReference type="ChEBI" id="CHEBI:29985"/>
        <dbReference type="ChEBI" id="CHEBI:35146"/>
        <dbReference type="ChEBI" id="CHEBI:58045"/>
        <dbReference type="EC" id="2.6.1.42"/>
    </reaction>
</comment>
<evidence type="ECO:0000256" key="4">
    <source>
        <dbReference type="ARBA" id="ARBA00004931"/>
    </source>
</evidence>
<evidence type="ECO:0000256" key="6">
    <source>
        <dbReference type="ARBA" id="ARBA00009320"/>
    </source>
</evidence>
<dbReference type="Gene3D" id="3.20.10.10">
    <property type="entry name" value="D-amino Acid Aminotransferase, subunit A, domain 2"/>
    <property type="match status" value="1"/>
</dbReference>
<dbReference type="InterPro" id="IPR001544">
    <property type="entry name" value="Aminotrans_IV"/>
</dbReference>
<dbReference type="InterPro" id="IPR043132">
    <property type="entry name" value="BCAT-like_C"/>
</dbReference>
<dbReference type="EC" id="2.6.1.42" evidence="17"/>
<dbReference type="NCBIfam" id="TIGR01122">
    <property type="entry name" value="ilvE_I"/>
    <property type="match status" value="1"/>
</dbReference>
<dbReference type="InterPro" id="IPR005785">
    <property type="entry name" value="B_amino_transI"/>
</dbReference>
<keyword evidence="11 17" id="KW-0100">Branched-chain amino acid biosynthesis</keyword>
<evidence type="ECO:0000256" key="2">
    <source>
        <dbReference type="ARBA" id="ARBA00003109"/>
    </source>
</evidence>
<evidence type="ECO:0000256" key="8">
    <source>
        <dbReference type="ARBA" id="ARBA00022605"/>
    </source>
</evidence>
<comment type="cofactor">
    <cofactor evidence="1 16">
        <name>pyridoxal 5'-phosphate</name>
        <dbReference type="ChEBI" id="CHEBI:597326"/>
    </cofactor>
</comment>
<keyword evidence="19" id="KW-1185">Reference proteome</keyword>
<comment type="catalytic activity">
    <reaction evidence="14 17">
        <text>L-leucine + 2-oxoglutarate = 4-methyl-2-oxopentanoate + L-glutamate</text>
        <dbReference type="Rhea" id="RHEA:18321"/>
        <dbReference type="ChEBI" id="CHEBI:16810"/>
        <dbReference type="ChEBI" id="CHEBI:17865"/>
        <dbReference type="ChEBI" id="CHEBI:29985"/>
        <dbReference type="ChEBI" id="CHEBI:57427"/>
        <dbReference type="EC" id="2.6.1.42"/>
    </reaction>
</comment>